<sequence>MAPPWQDLELSWADVRVDTSLRPLLLRIISRPVDLTLSWDRRFVVPRQFVWVVRPTHDADKPRPSDAQQPFVLPVFQFLALFKRRGFFGRLRPVFVEWYNVGRIVARGSSSSSSGITYQRTVTTGPYPGTGDQVRFQTMWPFYGCVSVPEVLNGKCGNCLWSGKECSWESVNEGYPAYSLKAGITTLTACPLSSCLSGEILHFDLEAVIR</sequence>
<dbReference type="InterPro" id="IPR022190">
    <property type="entry name" value="DUF3716"/>
</dbReference>
<organism evidence="1 2">
    <name type="scientific">Trichocladium antarcticum</name>
    <dbReference type="NCBI Taxonomy" id="1450529"/>
    <lineage>
        <taxon>Eukaryota</taxon>
        <taxon>Fungi</taxon>
        <taxon>Dikarya</taxon>
        <taxon>Ascomycota</taxon>
        <taxon>Pezizomycotina</taxon>
        <taxon>Sordariomycetes</taxon>
        <taxon>Sordariomycetidae</taxon>
        <taxon>Sordariales</taxon>
        <taxon>Chaetomiaceae</taxon>
        <taxon>Trichocladium</taxon>
    </lineage>
</organism>
<reference evidence="1" key="1">
    <citation type="journal article" date="2023" name="Mol. Phylogenet. Evol.">
        <title>Genome-scale phylogeny and comparative genomics of the fungal order Sordariales.</title>
        <authorList>
            <person name="Hensen N."/>
            <person name="Bonometti L."/>
            <person name="Westerberg I."/>
            <person name="Brannstrom I.O."/>
            <person name="Guillou S."/>
            <person name="Cros-Aarteil S."/>
            <person name="Calhoun S."/>
            <person name="Haridas S."/>
            <person name="Kuo A."/>
            <person name="Mondo S."/>
            <person name="Pangilinan J."/>
            <person name="Riley R."/>
            <person name="LaButti K."/>
            <person name="Andreopoulos B."/>
            <person name="Lipzen A."/>
            <person name="Chen C."/>
            <person name="Yan M."/>
            <person name="Daum C."/>
            <person name="Ng V."/>
            <person name="Clum A."/>
            <person name="Steindorff A."/>
            <person name="Ohm R.A."/>
            <person name="Martin F."/>
            <person name="Silar P."/>
            <person name="Natvig D.O."/>
            <person name="Lalanne C."/>
            <person name="Gautier V."/>
            <person name="Ament-Velasquez S.L."/>
            <person name="Kruys A."/>
            <person name="Hutchinson M.I."/>
            <person name="Powell A.J."/>
            <person name="Barry K."/>
            <person name="Miller A.N."/>
            <person name="Grigoriev I.V."/>
            <person name="Debuchy R."/>
            <person name="Gladieux P."/>
            <person name="Hiltunen Thoren M."/>
            <person name="Johannesson H."/>
        </authorList>
    </citation>
    <scope>NUCLEOTIDE SEQUENCE</scope>
    <source>
        <strain evidence="1">CBS 123565</strain>
    </source>
</reference>
<dbReference type="Pfam" id="PF12511">
    <property type="entry name" value="DUF3716"/>
    <property type="match status" value="1"/>
</dbReference>
<dbReference type="AlphaFoldDB" id="A0AAN6ZAV7"/>
<dbReference type="Proteomes" id="UP001304895">
    <property type="component" value="Unassembled WGS sequence"/>
</dbReference>
<evidence type="ECO:0000313" key="2">
    <source>
        <dbReference type="Proteomes" id="UP001304895"/>
    </source>
</evidence>
<protein>
    <submittedName>
        <fullName evidence="1">Uncharacterized protein</fullName>
    </submittedName>
</protein>
<gene>
    <name evidence="1" type="ORF">BT67DRAFT_436404</name>
</gene>
<accession>A0AAN6ZAV7</accession>
<evidence type="ECO:0000313" key="1">
    <source>
        <dbReference type="EMBL" id="KAK4131256.1"/>
    </source>
</evidence>
<reference evidence="1" key="2">
    <citation type="submission" date="2023-05" db="EMBL/GenBank/DDBJ databases">
        <authorList>
            <consortium name="Lawrence Berkeley National Laboratory"/>
            <person name="Steindorff A."/>
            <person name="Hensen N."/>
            <person name="Bonometti L."/>
            <person name="Westerberg I."/>
            <person name="Brannstrom I.O."/>
            <person name="Guillou S."/>
            <person name="Cros-Aarteil S."/>
            <person name="Calhoun S."/>
            <person name="Haridas S."/>
            <person name="Kuo A."/>
            <person name="Mondo S."/>
            <person name="Pangilinan J."/>
            <person name="Riley R."/>
            <person name="Labutti K."/>
            <person name="Andreopoulos B."/>
            <person name="Lipzen A."/>
            <person name="Chen C."/>
            <person name="Yanf M."/>
            <person name="Daum C."/>
            <person name="Ng V."/>
            <person name="Clum A."/>
            <person name="Ohm R."/>
            <person name="Martin F."/>
            <person name="Silar P."/>
            <person name="Natvig D."/>
            <person name="Lalanne C."/>
            <person name="Gautier V."/>
            <person name="Ament-Velasquez S.L."/>
            <person name="Kruys A."/>
            <person name="Hutchinson M.I."/>
            <person name="Powell A.J."/>
            <person name="Barry K."/>
            <person name="Miller A.N."/>
            <person name="Grigoriev I.V."/>
            <person name="Debuchy R."/>
            <person name="Gladieux P."/>
            <person name="Thoren M.H."/>
            <person name="Johannesson H."/>
        </authorList>
    </citation>
    <scope>NUCLEOTIDE SEQUENCE</scope>
    <source>
        <strain evidence="1">CBS 123565</strain>
    </source>
</reference>
<proteinExistence type="predicted"/>
<comment type="caution">
    <text evidence="1">The sequence shown here is derived from an EMBL/GenBank/DDBJ whole genome shotgun (WGS) entry which is preliminary data.</text>
</comment>
<keyword evidence="2" id="KW-1185">Reference proteome</keyword>
<dbReference type="EMBL" id="MU853426">
    <property type="protein sequence ID" value="KAK4131256.1"/>
    <property type="molecule type" value="Genomic_DNA"/>
</dbReference>
<name>A0AAN6ZAV7_9PEZI</name>